<dbReference type="InterPro" id="IPR040756">
    <property type="entry name" value="Peptidase_M61_N"/>
</dbReference>
<comment type="caution">
    <text evidence="5">The sequence shown here is derived from an EMBL/GenBank/DDBJ whole genome shotgun (WGS) entry which is preliminary data.</text>
</comment>
<dbReference type="PIRSF" id="PIRSF016493">
    <property type="entry name" value="Glycyl_aminpptds"/>
    <property type="match status" value="1"/>
</dbReference>
<dbReference type="InterPro" id="IPR036034">
    <property type="entry name" value="PDZ_sf"/>
</dbReference>
<dbReference type="InterPro" id="IPR007963">
    <property type="entry name" value="Peptidase_M61_catalytic"/>
</dbReference>
<feature type="signal peptide" evidence="1">
    <location>
        <begin position="1"/>
        <end position="20"/>
    </location>
</feature>
<sequence>MLKKVVAAALLCLSNYTVFSQKVSYQVSFPNIVHHEAKIDVTVTGAGQKDLVYRMSRSSPGRYATHEFGKNVYDVKAFDRSGKVVKVSRLDGDVYQVPNSDGFVKVQYTLYANHPDGTYAGIDPSSIQLNAPASFMWIKGLEKAPVEIKFDLPSDKKWTIATQLRPSENQNIFTAPDLQYFMDSPVKIGSLVIKEWDLANPDKKNYRFRLALEATGSDSLISSFAGKIKKVTQETQQVYGEFPAFDYGQYTFLASINPYVKGDGMEHRNSTMIAMPTTFTGSDNLLGVFSHEFFHAWNVERIRPKSLEPFNYEKSNMSFELWFAEGFTQYYGELILERAGFRSLKDYCGTLSSLINTKENTSGAKRVSPVDASNLAIFVDAGVAVDKTNYPNYYTSYYPYGGSIALALDLELRSRGLSLDEFMKAVWLKLGKPEQAYVVSDLENVLASVTKDKTFASNFFEKYVNGFQSFNYTPLLQKAGLSLQKQFEDQAWLGDYRFDEGNSLKVTTNTRFDTPLYEAGLDIDDQIVKLDGKPVNTRASLETILASHKPGEEVVIEFTHRGESKTAIVKLTGNPKLVVRLNEELSLPVTDEMKNFRKSWLDSKIK</sequence>
<evidence type="ECO:0000259" key="2">
    <source>
        <dbReference type="Pfam" id="PF05299"/>
    </source>
</evidence>
<accession>A0A4R5DZE1</accession>
<feature type="domain" description="Peptidase M61 N-terminal" evidence="4">
    <location>
        <begin position="24"/>
        <end position="189"/>
    </location>
</feature>
<feature type="chain" id="PRO_5020312312" evidence="1">
    <location>
        <begin position="21"/>
        <end position="606"/>
    </location>
</feature>
<dbReference type="InterPro" id="IPR024191">
    <property type="entry name" value="Peptidase_M61"/>
</dbReference>
<dbReference type="Pfam" id="PF13180">
    <property type="entry name" value="PDZ_2"/>
    <property type="match status" value="1"/>
</dbReference>
<evidence type="ECO:0000313" key="5">
    <source>
        <dbReference type="EMBL" id="TDE17551.1"/>
    </source>
</evidence>
<dbReference type="AlphaFoldDB" id="A0A4R5DZE1"/>
<dbReference type="Gene3D" id="2.30.42.10">
    <property type="match status" value="1"/>
</dbReference>
<feature type="domain" description="Peptidase M61 catalytic" evidence="2">
    <location>
        <begin position="285"/>
        <end position="401"/>
    </location>
</feature>
<dbReference type="Pfam" id="PF05299">
    <property type="entry name" value="Peptidase_M61"/>
    <property type="match status" value="1"/>
</dbReference>
<proteinExistence type="predicted"/>
<protein>
    <submittedName>
        <fullName evidence="5">M61 family peptidase</fullName>
    </submittedName>
</protein>
<reference evidence="5 6" key="1">
    <citation type="submission" date="2019-03" db="EMBL/GenBank/DDBJ databases">
        <title>Dyadobacter AR-3-6 sp. nov., isolated from arctic soil.</title>
        <authorList>
            <person name="Chaudhary D.K."/>
        </authorList>
    </citation>
    <scope>NUCLEOTIDE SEQUENCE [LARGE SCALE GENOMIC DNA]</scope>
    <source>
        <strain evidence="5 6">AR-3-6</strain>
    </source>
</reference>
<dbReference type="EMBL" id="SMFL01000002">
    <property type="protein sequence ID" value="TDE17551.1"/>
    <property type="molecule type" value="Genomic_DNA"/>
</dbReference>
<name>A0A4R5DZE1_9BACT</name>
<keyword evidence="1" id="KW-0732">Signal</keyword>
<dbReference type="Gene3D" id="2.60.40.3650">
    <property type="match status" value="1"/>
</dbReference>
<dbReference type="Pfam" id="PF17899">
    <property type="entry name" value="Peptidase_M61_N"/>
    <property type="match status" value="1"/>
</dbReference>
<evidence type="ECO:0000256" key="1">
    <source>
        <dbReference type="SAM" id="SignalP"/>
    </source>
</evidence>
<dbReference type="OrthoDB" id="9778516at2"/>
<keyword evidence="6" id="KW-1185">Reference proteome</keyword>
<feature type="domain" description="PDZ" evidence="3">
    <location>
        <begin position="505"/>
        <end position="571"/>
    </location>
</feature>
<dbReference type="RefSeq" id="WP_131957417.1">
    <property type="nucleotide sequence ID" value="NZ_SMFL01000002.1"/>
</dbReference>
<dbReference type="SUPFAM" id="SSF55486">
    <property type="entry name" value="Metalloproteases ('zincins'), catalytic domain"/>
    <property type="match status" value="1"/>
</dbReference>
<dbReference type="Proteomes" id="UP000294850">
    <property type="component" value="Unassembled WGS sequence"/>
</dbReference>
<evidence type="ECO:0000259" key="4">
    <source>
        <dbReference type="Pfam" id="PF17899"/>
    </source>
</evidence>
<evidence type="ECO:0000259" key="3">
    <source>
        <dbReference type="Pfam" id="PF13180"/>
    </source>
</evidence>
<gene>
    <name evidence="5" type="ORF">E0F88_06575</name>
</gene>
<dbReference type="InterPro" id="IPR001478">
    <property type="entry name" value="PDZ"/>
</dbReference>
<organism evidence="5 6">
    <name type="scientific">Dyadobacter psychrotolerans</name>
    <dbReference type="NCBI Taxonomy" id="2541721"/>
    <lineage>
        <taxon>Bacteria</taxon>
        <taxon>Pseudomonadati</taxon>
        <taxon>Bacteroidota</taxon>
        <taxon>Cytophagia</taxon>
        <taxon>Cytophagales</taxon>
        <taxon>Spirosomataceae</taxon>
        <taxon>Dyadobacter</taxon>
    </lineage>
</organism>
<dbReference type="SUPFAM" id="SSF50156">
    <property type="entry name" value="PDZ domain-like"/>
    <property type="match status" value="1"/>
</dbReference>
<dbReference type="Gene3D" id="1.10.390.10">
    <property type="entry name" value="Neutral Protease Domain 2"/>
    <property type="match status" value="1"/>
</dbReference>
<evidence type="ECO:0000313" key="6">
    <source>
        <dbReference type="Proteomes" id="UP000294850"/>
    </source>
</evidence>
<dbReference type="InterPro" id="IPR027268">
    <property type="entry name" value="Peptidase_M4/M1_CTD_sf"/>
</dbReference>